<gene>
    <name evidence="2" type="ORF">ECPE_LOCUS7037</name>
</gene>
<keyword evidence="3" id="KW-1185">Reference proteome</keyword>
<dbReference type="WBParaSite" id="ECPE_0000705101-mRNA-1">
    <property type="protein sequence ID" value="ECPE_0000705101-mRNA-1"/>
    <property type="gene ID" value="ECPE_0000705101"/>
</dbReference>
<feature type="signal peptide" evidence="1">
    <location>
        <begin position="1"/>
        <end position="20"/>
    </location>
</feature>
<evidence type="ECO:0000313" key="3">
    <source>
        <dbReference type="Proteomes" id="UP000272942"/>
    </source>
</evidence>
<accession>A0A183AJA2</accession>
<evidence type="ECO:0000256" key="1">
    <source>
        <dbReference type="SAM" id="SignalP"/>
    </source>
</evidence>
<proteinExistence type="predicted"/>
<protein>
    <submittedName>
        <fullName evidence="4">Antimicrobial peptide</fullName>
    </submittedName>
</protein>
<dbReference type="EMBL" id="UZAN01044078">
    <property type="protein sequence ID" value="VDP79992.1"/>
    <property type="molecule type" value="Genomic_DNA"/>
</dbReference>
<reference evidence="2 3" key="2">
    <citation type="submission" date="2018-11" db="EMBL/GenBank/DDBJ databases">
        <authorList>
            <consortium name="Pathogen Informatics"/>
        </authorList>
    </citation>
    <scope>NUCLEOTIDE SEQUENCE [LARGE SCALE GENOMIC DNA]</scope>
    <source>
        <strain evidence="2 3">Egypt</strain>
    </source>
</reference>
<dbReference type="Proteomes" id="UP000272942">
    <property type="component" value="Unassembled WGS sequence"/>
</dbReference>
<keyword evidence="1" id="KW-0732">Signal</keyword>
<evidence type="ECO:0000313" key="4">
    <source>
        <dbReference type="WBParaSite" id="ECPE_0000705101-mRNA-1"/>
    </source>
</evidence>
<feature type="chain" id="PRO_5043138073" evidence="1">
    <location>
        <begin position="21"/>
        <end position="89"/>
    </location>
</feature>
<dbReference type="AlphaFoldDB" id="A0A183AJA2"/>
<reference evidence="4" key="1">
    <citation type="submission" date="2016-06" db="UniProtKB">
        <authorList>
            <consortium name="WormBaseParasite"/>
        </authorList>
    </citation>
    <scope>IDENTIFICATION</scope>
</reference>
<sequence>MRAIVLVCLAVVLFAAYAEAKPSEESRQKLRESGAKMVKALKEAVMKAYEKMREQVMTYLAKDDLGEKMTDVVVICKLFRYTELIIVLL</sequence>
<organism evidence="4">
    <name type="scientific">Echinostoma caproni</name>
    <dbReference type="NCBI Taxonomy" id="27848"/>
    <lineage>
        <taxon>Eukaryota</taxon>
        <taxon>Metazoa</taxon>
        <taxon>Spiralia</taxon>
        <taxon>Lophotrochozoa</taxon>
        <taxon>Platyhelminthes</taxon>
        <taxon>Trematoda</taxon>
        <taxon>Digenea</taxon>
        <taxon>Plagiorchiida</taxon>
        <taxon>Echinostomata</taxon>
        <taxon>Echinostomatoidea</taxon>
        <taxon>Echinostomatidae</taxon>
        <taxon>Echinostoma</taxon>
    </lineage>
</organism>
<name>A0A183AJA2_9TREM</name>
<dbReference type="OrthoDB" id="6245537at2759"/>
<evidence type="ECO:0000313" key="2">
    <source>
        <dbReference type="EMBL" id="VDP79992.1"/>
    </source>
</evidence>